<sequence>MTKKLIFLISAVFVLSIFVLPGGLAAAANYYVCDSANTCGSGWVAGNDANSCASKLLPCKTIYNGIKKMSGGDTLIIGDGVYTDSTPSFLACDNQIRPPSGSVGNYTLIKAEHDWQAIIDWSGCGSEAEGDVPVRIYEYGQTKQYIQIEGLKFINTTVAVYTRSANHIKLKKLAVISSPSSGIDNSGYGEPFTIARDSHYILLEDSWASGSIRYGVLVIGDRGNSYGINTTHIIIRRVVIRMDYKYPGQPKACFAAYGGEDVGFGTVDNIIFQNDICIDWNPESGMTDIYGGFYNPKWTKKVTYQGSIALNLKPGGSGVTGFYPLDNYFLNEGPSLLTNSIAWDVNGAGVYWDRGGISGIRPVVATADQSTLGNLNSPLSYVNDGYSATSAGWIVSNLSNSIVGPANITRQSFVDVEKYNNYNPLSLTPTGATNSISSNNCLRYLPRIESGSSCKGAGENGKDIGANILYKYGEDGTLWGEPGYDILTTNKLWPWPNENAIKSDFSTPNSPKGTLTMPQINDTIRGFAADGNGLYGGPITLTSYIWEYLGNPCPADICNYTQTFSPADTNQNGKVEMKELMDFIGKWKSGQVSLTDVLEILGRWMSSL</sequence>
<dbReference type="AlphaFoldDB" id="A0A1F5ETY1"/>
<evidence type="ECO:0000313" key="3">
    <source>
        <dbReference type="Proteomes" id="UP000186545"/>
    </source>
</evidence>
<dbReference type="PROSITE" id="PS00018">
    <property type="entry name" value="EF_HAND_1"/>
    <property type="match status" value="1"/>
</dbReference>
<comment type="caution">
    <text evidence="2">The sequence shown here is derived from an EMBL/GenBank/DDBJ whole genome shotgun (WGS) entry which is preliminary data.</text>
</comment>
<evidence type="ECO:0000256" key="1">
    <source>
        <dbReference type="ARBA" id="ARBA00016512"/>
    </source>
</evidence>
<dbReference type="Gene3D" id="2.160.20.10">
    <property type="entry name" value="Single-stranded right-handed beta-helix, Pectin lyase-like"/>
    <property type="match status" value="1"/>
</dbReference>
<evidence type="ECO:0000313" key="2">
    <source>
        <dbReference type="EMBL" id="OGD70858.1"/>
    </source>
</evidence>
<proteinExistence type="predicted"/>
<dbReference type="InterPro" id="IPR018247">
    <property type="entry name" value="EF_Hand_1_Ca_BS"/>
</dbReference>
<dbReference type="Proteomes" id="UP000186545">
    <property type="component" value="Unassembled WGS sequence"/>
</dbReference>
<gene>
    <name evidence="2" type="ORF">A3I18_01305</name>
</gene>
<dbReference type="InterPro" id="IPR011050">
    <property type="entry name" value="Pectin_lyase_fold/virulence"/>
</dbReference>
<protein>
    <recommendedName>
        <fullName evidence="1">Probable pectate lyase C</fullName>
    </recommendedName>
</protein>
<dbReference type="InterPro" id="IPR012334">
    <property type="entry name" value="Pectin_lyas_fold"/>
</dbReference>
<name>A0A1F5ETY1_9BACT</name>
<reference evidence="2 3" key="1">
    <citation type="journal article" date="2016" name="Nat. Commun.">
        <title>Thousands of microbial genomes shed light on interconnected biogeochemical processes in an aquifer system.</title>
        <authorList>
            <person name="Anantharaman K."/>
            <person name="Brown C.T."/>
            <person name="Hug L.A."/>
            <person name="Sharon I."/>
            <person name="Castelle C.J."/>
            <person name="Probst A.J."/>
            <person name="Thomas B.C."/>
            <person name="Singh A."/>
            <person name="Wilkins M.J."/>
            <person name="Karaoz U."/>
            <person name="Brodie E.L."/>
            <person name="Williams K.H."/>
            <person name="Hubbard S.S."/>
            <person name="Banfield J.F."/>
        </authorList>
    </citation>
    <scope>NUCLEOTIDE SEQUENCE [LARGE SCALE GENOMIC DNA]</scope>
</reference>
<dbReference type="EMBL" id="MFAD01000002">
    <property type="protein sequence ID" value="OGD70858.1"/>
    <property type="molecule type" value="Genomic_DNA"/>
</dbReference>
<organism evidence="2 3">
    <name type="scientific">Candidatus Campbellbacteria bacterium RIFCSPLOWO2_02_FULL_35_11</name>
    <dbReference type="NCBI Taxonomy" id="1797581"/>
    <lineage>
        <taxon>Bacteria</taxon>
        <taxon>Candidatus Campbelliibacteriota</taxon>
    </lineage>
</organism>
<accession>A0A1F5ETY1</accession>
<dbReference type="SUPFAM" id="SSF51126">
    <property type="entry name" value="Pectin lyase-like"/>
    <property type="match status" value="1"/>
</dbReference>